<feature type="transmembrane region" description="Helical" evidence="11">
    <location>
        <begin position="203"/>
        <end position="229"/>
    </location>
</feature>
<keyword evidence="9 11" id="KW-0472">Membrane</keyword>
<evidence type="ECO:0000313" key="13">
    <source>
        <dbReference type="Proteomes" id="UP001445335"/>
    </source>
</evidence>
<feature type="transmembrane region" description="Helical" evidence="11">
    <location>
        <begin position="270"/>
        <end position="290"/>
    </location>
</feature>
<comment type="subcellular location">
    <subcellularLocation>
        <location evidence="1">Endoplasmic reticulum membrane</location>
        <topology evidence="1">Multi-pass membrane protein</topology>
    </subcellularLocation>
</comment>
<organism evidence="12 13">
    <name type="scientific">Elliptochloris bilobata</name>
    <dbReference type="NCBI Taxonomy" id="381761"/>
    <lineage>
        <taxon>Eukaryota</taxon>
        <taxon>Viridiplantae</taxon>
        <taxon>Chlorophyta</taxon>
        <taxon>core chlorophytes</taxon>
        <taxon>Trebouxiophyceae</taxon>
        <taxon>Trebouxiophyceae incertae sedis</taxon>
        <taxon>Elliptochloris clade</taxon>
        <taxon>Elliptochloris</taxon>
    </lineage>
</organism>
<evidence type="ECO:0000256" key="9">
    <source>
        <dbReference type="ARBA" id="ARBA00023136"/>
    </source>
</evidence>
<feature type="region of interest" description="Disordered" evidence="10">
    <location>
        <begin position="130"/>
        <end position="154"/>
    </location>
</feature>
<evidence type="ECO:0000256" key="5">
    <source>
        <dbReference type="ARBA" id="ARBA00022692"/>
    </source>
</evidence>
<sequence>MQRDLFEVAVVAATFARLAYGLLSHSRADRLAEVLALAALSVLAAVQELASCRLRIGYGYRTRSAESEGLLVGALALPWAFAGLLSSTSRLHAHPGFPAAALHAALASSAAMTTHLALCAHTVSSGSLGPGSLPGAPAKVRESPSHAMPNGAAGGGQGHGAAVAAACALHMLLTRLPRCFTIGEAMVVAQALALLSWDVALLGAAAAAAVAVCVLGVGAVAAAVLPAVWAVRFALATPRRVALLGYWAALLAAALPAMDWLSRARRVPTIIVRKGYHILAAALFAPALLLEPQLLAVALAIASALLVAVEVARVGNVPGLGPRVHAFMTAFLDSRDAGAVLVSHFSLLAGMAAPVWLSRLGYVRGEGAGAAIAGAMSQEAGGVAIWPLAFATVASCLLEAATTQLDNIFLPLHHMAMLAA</sequence>
<evidence type="ECO:0000256" key="6">
    <source>
        <dbReference type="ARBA" id="ARBA00022777"/>
    </source>
</evidence>
<evidence type="ECO:0000256" key="7">
    <source>
        <dbReference type="ARBA" id="ARBA00022824"/>
    </source>
</evidence>
<dbReference type="InterPro" id="IPR032974">
    <property type="entry name" value="Polypren_kinase"/>
</dbReference>
<dbReference type="AlphaFoldDB" id="A0AAW1S0M2"/>
<comment type="similarity">
    <text evidence="2">Belongs to the polyprenol kinase family.</text>
</comment>
<feature type="transmembrane region" description="Helical" evidence="11">
    <location>
        <begin position="179"/>
        <end position="197"/>
    </location>
</feature>
<evidence type="ECO:0000256" key="3">
    <source>
        <dbReference type="ARBA" id="ARBA00012132"/>
    </source>
</evidence>
<keyword evidence="8 11" id="KW-1133">Transmembrane helix</keyword>
<evidence type="ECO:0000256" key="8">
    <source>
        <dbReference type="ARBA" id="ARBA00022989"/>
    </source>
</evidence>
<dbReference type="GO" id="GO:0043048">
    <property type="term" value="P:dolichyl monophosphate biosynthetic process"/>
    <property type="evidence" value="ECO:0007669"/>
    <property type="project" value="TreeGrafter"/>
</dbReference>
<dbReference type="PANTHER" id="PTHR13205">
    <property type="entry name" value="TRANSMEMBRANE PROTEIN 15-RELATED"/>
    <property type="match status" value="1"/>
</dbReference>
<keyword evidence="6" id="KW-0418">Kinase</keyword>
<keyword evidence="13" id="KW-1185">Reference proteome</keyword>
<dbReference type="GO" id="GO:0004168">
    <property type="term" value="F:dolichol kinase activity"/>
    <property type="evidence" value="ECO:0007669"/>
    <property type="project" value="UniProtKB-EC"/>
</dbReference>
<evidence type="ECO:0000256" key="1">
    <source>
        <dbReference type="ARBA" id="ARBA00004477"/>
    </source>
</evidence>
<evidence type="ECO:0000256" key="4">
    <source>
        <dbReference type="ARBA" id="ARBA00022679"/>
    </source>
</evidence>
<evidence type="ECO:0000256" key="11">
    <source>
        <dbReference type="SAM" id="Phobius"/>
    </source>
</evidence>
<dbReference type="EC" id="2.7.1.108" evidence="3"/>
<evidence type="ECO:0000313" key="12">
    <source>
        <dbReference type="EMBL" id="KAK9839218.1"/>
    </source>
</evidence>
<comment type="caution">
    <text evidence="12">The sequence shown here is derived from an EMBL/GenBank/DDBJ whole genome shotgun (WGS) entry which is preliminary data.</text>
</comment>
<accession>A0AAW1S0M2</accession>
<name>A0AAW1S0M2_9CHLO</name>
<feature type="transmembrane region" description="Helical" evidence="11">
    <location>
        <begin position="337"/>
        <end position="357"/>
    </location>
</feature>
<protein>
    <recommendedName>
        <fullName evidence="3">dolichol kinase</fullName>
        <ecNumber evidence="3">2.7.1.108</ecNumber>
    </recommendedName>
</protein>
<evidence type="ECO:0000256" key="2">
    <source>
        <dbReference type="ARBA" id="ARBA00010794"/>
    </source>
</evidence>
<proteinExistence type="inferred from homology"/>
<dbReference type="EMBL" id="JALJOU010000017">
    <property type="protein sequence ID" value="KAK9839218.1"/>
    <property type="molecule type" value="Genomic_DNA"/>
</dbReference>
<feature type="transmembrane region" description="Helical" evidence="11">
    <location>
        <begin position="241"/>
        <end position="258"/>
    </location>
</feature>
<evidence type="ECO:0000256" key="10">
    <source>
        <dbReference type="SAM" id="MobiDB-lite"/>
    </source>
</evidence>
<keyword evidence="5 11" id="KW-0812">Transmembrane</keyword>
<keyword evidence="4" id="KW-0808">Transferase</keyword>
<dbReference type="PANTHER" id="PTHR13205:SF15">
    <property type="entry name" value="DOLICHOL KINASE"/>
    <property type="match status" value="1"/>
</dbReference>
<keyword evidence="7" id="KW-0256">Endoplasmic reticulum</keyword>
<reference evidence="12 13" key="1">
    <citation type="journal article" date="2024" name="Nat. Commun.">
        <title>Phylogenomics reveals the evolutionary origins of lichenization in chlorophyte algae.</title>
        <authorList>
            <person name="Puginier C."/>
            <person name="Libourel C."/>
            <person name="Otte J."/>
            <person name="Skaloud P."/>
            <person name="Haon M."/>
            <person name="Grisel S."/>
            <person name="Petersen M."/>
            <person name="Berrin J.G."/>
            <person name="Delaux P.M."/>
            <person name="Dal Grande F."/>
            <person name="Keller J."/>
        </authorList>
    </citation>
    <scope>NUCLEOTIDE SEQUENCE [LARGE SCALE GENOMIC DNA]</scope>
    <source>
        <strain evidence="12 13">SAG 245.80</strain>
    </source>
</reference>
<dbReference type="GO" id="GO:0005789">
    <property type="term" value="C:endoplasmic reticulum membrane"/>
    <property type="evidence" value="ECO:0007669"/>
    <property type="project" value="UniProtKB-SubCell"/>
</dbReference>
<dbReference type="Proteomes" id="UP001445335">
    <property type="component" value="Unassembled WGS sequence"/>
</dbReference>
<gene>
    <name evidence="12" type="ORF">WJX81_001975</name>
</gene>